<comment type="caution">
    <text evidence="2">The sequence shown here is derived from an EMBL/GenBank/DDBJ whole genome shotgun (WGS) entry which is preliminary data.</text>
</comment>
<feature type="transmembrane region" description="Helical" evidence="1">
    <location>
        <begin position="257"/>
        <end position="282"/>
    </location>
</feature>
<dbReference type="EMBL" id="JBBMEU010000013">
    <property type="protein sequence ID" value="MEQ2421773.1"/>
    <property type="molecule type" value="Genomic_DNA"/>
</dbReference>
<protein>
    <submittedName>
        <fullName evidence="2">Uncharacterized protein</fullName>
    </submittedName>
</protein>
<reference evidence="2 3" key="1">
    <citation type="submission" date="2024-03" db="EMBL/GenBank/DDBJ databases">
        <title>Human intestinal bacterial collection.</title>
        <authorList>
            <person name="Pauvert C."/>
            <person name="Hitch T.C.A."/>
            <person name="Clavel T."/>
        </authorList>
    </citation>
    <scope>NUCLEOTIDE SEQUENCE [LARGE SCALE GENOMIC DNA]</scope>
    <source>
        <strain evidence="2 3">CLA-AA-H81</strain>
    </source>
</reference>
<dbReference type="RefSeq" id="WP_302681242.1">
    <property type="nucleotide sequence ID" value="NZ_JBBMEU010000013.1"/>
</dbReference>
<dbReference type="Proteomes" id="UP001433088">
    <property type="component" value="Unassembled WGS sequence"/>
</dbReference>
<feature type="transmembrane region" description="Helical" evidence="1">
    <location>
        <begin position="12"/>
        <end position="31"/>
    </location>
</feature>
<keyword evidence="3" id="KW-1185">Reference proteome</keyword>
<organism evidence="2 3">
    <name type="scientific">Megasphaera intestinihominis</name>
    <dbReference type="NCBI Taxonomy" id="3133159"/>
    <lineage>
        <taxon>Bacteria</taxon>
        <taxon>Bacillati</taxon>
        <taxon>Bacillota</taxon>
        <taxon>Negativicutes</taxon>
        <taxon>Veillonellales</taxon>
        <taxon>Veillonellaceae</taxon>
        <taxon>Megasphaera</taxon>
    </lineage>
</organism>
<feature type="transmembrane region" description="Helical" evidence="1">
    <location>
        <begin position="216"/>
        <end position="237"/>
    </location>
</feature>
<accession>A0ABV1CWB1</accession>
<name>A0ABV1CWB1_9FIRM</name>
<proteinExistence type="predicted"/>
<evidence type="ECO:0000256" key="1">
    <source>
        <dbReference type="SAM" id="Phobius"/>
    </source>
</evidence>
<feature type="transmembrane region" description="Helical" evidence="1">
    <location>
        <begin position="146"/>
        <end position="166"/>
    </location>
</feature>
<keyword evidence="1" id="KW-0812">Transmembrane</keyword>
<feature type="transmembrane region" description="Helical" evidence="1">
    <location>
        <begin position="103"/>
        <end position="125"/>
    </location>
</feature>
<evidence type="ECO:0000313" key="2">
    <source>
        <dbReference type="EMBL" id="MEQ2421773.1"/>
    </source>
</evidence>
<keyword evidence="1" id="KW-1133">Transmembrane helix</keyword>
<evidence type="ECO:0000313" key="3">
    <source>
        <dbReference type="Proteomes" id="UP001433088"/>
    </source>
</evidence>
<feature type="transmembrane region" description="Helical" evidence="1">
    <location>
        <begin position="37"/>
        <end position="58"/>
    </location>
</feature>
<gene>
    <name evidence="2" type="ORF">WMO23_03350</name>
</gene>
<feature type="transmembrane region" description="Helical" evidence="1">
    <location>
        <begin position="70"/>
        <end position="91"/>
    </location>
</feature>
<sequence>MDNLQKQTWHDRLLAVVWASCGILPLPFGAFASDRPYIASASILAFFILSFAIPLWLGYRRRRAGRDGDYASSGATLYGGAVVLLVAVGLLNGLTGLDCWHSYPVRVGLFALWMFLTVAIQYLAARAVDFWKGRRRKYWYSQFIDPIVYSLPLPCAVLGMFLFPAVSDSSVTQSLVVGIMAIMGFCFIGMSIFVIATFAFYFFPYKRYGYQGKKRLVHIAAIVVMVLMWALVQHILFDSQIHVFTYIFKAMPILQNNPLVFVTPFVVAALTIIGCVAMRNVVLAAFEGKRSL</sequence>
<keyword evidence="1" id="KW-0472">Membrane</keyword>
<feature type="transmembrane region" description="Helical" evidence="1">
    <location>
        <begin position="178"/>
        <end position="204"/>
    </location>
</feature>